<dbReference type="SUPFAM" id="SSF53850">
    <property type="entry name" value="Periplasmic binding protein-like II"/>
    <property type="match status" value="1"/>
</dbReference>
<dbReference type="InterPro" id="IPR036390">
    <property type="entry name" value="WH_DNA-bd_sf"/>
</dbReference>
<dbReference type="InterPro" id="IPR050950">
    <property type="entry name" value="HTH-type_LysR_regulators"/>
</dbReference>
<dbReference type="GO" id="GO:0005829">
    <property type="term" value="C:cytosol"/>
    <property type="evidence" value="ECO:0007669"/>
    <property type="project" value="TreeGrafter"/>
</dbReference>
<dbReference type="PRINTS" id="PR00039">
    <property type="entry name" value="HTHLYSR"/>
</dbReference>
<evidence type="ECO:0000256" key="4">
    <source>
        <dbReference type="ARBA" id="ARBA00023163"/>
    </source>
</evidence>
<dbReference type="Proteomes" id="UP001199070">
    <property type="component" value="Unassembled WGS sequence"/>
</dbReference>
<sequence length="321" mass="35393">MAGYSRRVAMNLRTLRYFIAVADSGSLTAAAAAIPIAQPALTRQMRDLESEMGVQLLQRLPRGVRLTPAGVTLYESAQRILAEASRLGRRLAHRPQKDCSPVVLGASPTLARLLLPRLFENCIDAMEGLELRAREAFTPALLDWLERGMIDMAVLTNPEPRRTLSFQPLLGEPFALVSHAQMRIGPVVSVNQLARIPLLMTSLHRQLVERQLAVLGKSLQVRAEIDSVDSIRELVKGGRWATIMPISVFRDSSQPSSVVTSEISGVQLNRVLVLATRVDSNPNPSLSLVYELVEAEFARMERMGIFSFAVTDPVVVQHDKG</sequence>
<comment type="caution">
    <text evidence="6">The sequence shown here is derived from an EMBL/GenBank/DDBJ whole genome shotgun (WGS) entry which is preliminary data.</text>
</comment>
<keyword evidence="2" id="KW-0805">Transcription regulation</keyword>
<proteinExistence type="inferred from homology"/>
<dbReference type="RefSeq" id="WP_109343356.1">
    <property type="nucleotide sequence ID" value="NZ_CADEQA010000023.1"/>
</dbReference>
<evidence type="ECO:0000313" key="6">
    <source>
        <dbReference type="EMBL" id="MCA8383109.1"/>
    </source>
</evidence>
<name>A0AAW4TQT9_9BURK</name>
<dbReference type="GeneID" id="300969953"/>
<dbReference type="GO" id="GO:0003677">
    <property type="term" value="F:DNA binding"/>
    <property type="evidence" value="ECO:0007669"/>
    <property type="project" value="UniProtKB-KW"/>
</dbReference>
<dbReference type="GO" id="GO:0003700">
    <property type="term" value="F:DNA-binding transcription factor activity"/>
    <property type="evidence" value="ECO:0007669"/>
    <property type="project" value="InterPro"/>
</dbReference>
<dbReference type="Gene3D" id="1.10.10.10">
    <property type="entry name" value="Winged helix-like DNA-binding domain superfamily/Winged helix DNA-binding domain"/>
    <property type="match status" value="1"/>
</dbReference>
<dbReference type="Pfam" id="PF03466">
    <property type="entry name" value="LysR_substrate"/>
    <property type="match status" value="1"/>
</dbReference>
<evidence type="ECO:0000259" key="5">
    <source>
        <dbReference type="PROSITE" id="PS50931"/>
    </source>
</evidence>
<reference evidence="6" key="1">
    <citation type="submission" date="2023-08" db="EMBL/GenBank/DDBJ databases">
        <title>A collection of bacterial strains from the Burkholderia cepacia Research Laboratory and Repository.</title>
        <authorList>
            <person name="Lipuma J."/>
            <person name="Spilker T."/>
        </authorList>
    </citation>
    <scope>NUCLEOTIDE SEQUENCE</scope>
    <source>
        <strain evidence="6">AU0862</strain>
    </source>
</reference>
<evidence type="ECO:0000256" key="3">
    <source>
        <dbReference type="ARBA" id="ARBA00023125"/>
    </source>
</evidence>
<comment type="similarity">
    <text evidence="1">Belongs to the LysR transcriptional regulatory family.</text>
</comment>
<feature type="domain" description="HTH lysR-type" evidence="5">
    <location>
        <begin position="10"/>
        <end position="67"/>
    </location>
</feature>
<protein>
    <submittedName>
        <fullName evidence="6">LysR family transcriptional regulator</fullName>
    </submittedName>
</protein>
<keyword evidence="3" id="KW-0238">DNA-binding</keyword>
<evidence type="ECO:0000256" key="1">
    <source>
        <dbReference type="ARBA" id="ARBA00009437"/>
    </source>
</evidence>
<dbReference type="Gene3D" id="3.40.190.10">
    <property type="entry name" value="Periplasmic binding protein-like II"/>
    <property type="match status" value="2"/>
</dbReference>
<dbReference type="InterPro" id="IPR000847">
    <property type="entry name" value="LysR_HTH_N"/>
</dbReference>
<evidence type="ECO:0000256" key="2">
    <source>
        <dbReference type="ARBA" id="ARBA00023015"/>
    </source>
</evidence>
<evidence type="ECO:0000313" key="7">
    <source>
        <dbReference type="Proteomes" id="UP001199070"/>
    </source>
</evidence>
<dbReference type="InterPro" id="IPR036388">
    <property type="entry name" value="WH-like_DNA-bd_sf"/>
</dbReference>
<dbReference type="AlphaFoldDB" id="A0AAW4TQT9"/>
<gene>
    <name evidence="6" type="ORF">LGN22_29775</name>
</gene>
<dbReference type="InterPro" id="IPR005119">
    <property type="entry name" value="LysR_subst-bd"/>
</dbReference>
<dbReference type="PANTHER" id="PTHR30419">
    <property type="entry name" value="HTH-TYPE TRANSCRIPTIONAL REGULATOR YBHD"/>
    <property type="match status" value="1"/>
</dbReference>
<dbReference type="Pfam" id="PF00126">
    <property type="entry name" value="HTH_1"/>
    <property type="match status" value="1"/>
</dbReference>
<keyword evidence="4" id="KW-0804">Transcription</keyword>
<dbReference type="PROSITE" id="PS50931">
    <property type="entry name" value="HTH_LYSR"/>
    <property type="match status" value="1"/>
</dbReference>
<dbReference type="EMBL" id="JAIZTC010000010">
    <property type="protein sequence ID" value="MCA8383109.1"/>
    <property type="molecule type" value="Genomic_DNA"/>
</dbReference>
<dbReference type="SUPFAM" id="SSF46785">
    <property type="entry name" value="Winged helix' DNA-binding domain"/>
    <property type="match status" value="1"/>
</dbReference>
<dbReference type="FunFam" id="1.10.10.10:FF:000001">
    <property type="entry name" value="LysR family transcriptional regulator"/>
    <property type="match status" value="1"/>
</dbReference>
<accession>A0AAW4TQT9</accession>
<organism evidence="6 7">
    <name type="scientific">Burkholderia cenocepacia</name>
    <dbReference type="NCBI Taxonomy" id="95486"/>
    <lineage>
        <taxon>Bacteria</taxon>
        <taxon>Pseudomonadati</taxon>
        <taxon>Pseudomonadota</taxon>
        <taxon>Betaproteobacteria</taxon>
        <taxon>Burkholderiales</taxon>
        <taxon>Burkholderiaceae</taxon>
        <taxon>Burkholderia</taxon>
        <taxon>Burkholderia cepacia complex</taxon>
    </lineage>
</organism>